<feature type="domain" description="BFN" evidence="1">
    <location>
        <begin position="2"/>
        <end position="133"/>
    </location>
</feature>
<dbReference type="GO" id="GO:0004518">
    <property type="term" value="F:nuclease activity"/>
    <property type="evidence" value="ECO:0007669"/>
    <property type="project" value="InterPro"/>
</dbReference>
<dbReference type="AlphaFoldDB" id="A0A0W8FU19"/>
<evidence type="ECO:0000259" key="1">
    <source>
        <dbReference type="PROSITE" id="PS51658"/>
    </source>
</evidence>
<dbReference type="SUPFAM" id="SSF103256">
    <property type="entry name" value="Hypothetical protein TM0160"/>
    <property type="match status" value="1"/>
</dbReference>
<proteinExistence type="predicted"/>
<dbReference type="InterPro" id="IPR003729">
    <property type="entry name" value="Bi_nuclease_dom"/>
</dbReference>
<accession>A0A0W8FU19</accession>
<dbReference type="PROSITE" id="PS51658">
    <property type="entry name" value="BFN"/>
    <property type="match status" value="1"/>
</dbReference>
<protein>
    <recommendedName>
        <fullName evidence="1">BFN domain-containing protein</fullName>
    </recommendedName>
</protein>
<name>A0A0W8FU19_9ZZZZ</name>
<evidence type="ECO:0000313" key="2">
    <source>
        <dbReference type="EMBL" id="KUG24206.1"/>
    </source>
</evidence>
<dbReference type="PANTHER" id="PTHR15160">
    <property type="entry name" value="VON HIPPEL-LINDAU PROTEIN"/>
    <property type="match status" value="1"/>
</dbReference>
<dbReference type="Pfam" id="PF02577">
    <property type="entry name" value="BFN_dom"/>
    <property type="match status" value="1"/>
</dbReference>
<dbReference type="Gene3D" id="3.10.690.10">
    <property type="entry name" value="Bifunctional nuclease domain"/>
    <property type="match status" value="1"/>
</dbReference>
<dbReference type="EMBL" id="LNQE01000857">
    <property type="protein sequence ID" value="KUG24206.1"/>
    <property type="molecule type" value="Genomic_DNA"/>
</dbReference>
<reference evidence="2" key="1">
    <citation type="journal article" date="2015" name="Proc. Natl. Acad. Sci. U.S.A.">
        <title>Networks of energetic and metabolic interactions define dynamics in microbial communities.</title>
        <authorList>
            <person name="Embree M."/>
            <person name="Liu J.K."/>
            <person name="Al-Bassam M.M."/>
            <person name="Zengler K."/>
        </authorList>
    </citation>
    <scope>NUCLEOTIDE SEQUENCE</scope>
</reference>
<comment type="caution">
    <text evidence="2">The sequence shown here is derived from an EMBL/GenBank/DDBJ whole genome shotgun (WGS) entry which is preliminary data.</text>
</comment>
<dbReference type="InterPro" id="IPR036104">
    <property type="entry name" value="BFN_sf"/>
</dbReference>
<sequence length="166" mass="18631">MLIEMKVAGLTIDPITNTPIVILKNIQESKAIPIWIGLFEASAIATELEKIVFPRPMTHDLLNECLKSLNVTVNKIEIIDIRGNTFFANIYLSRGGESFTIDARPSDAIAIALRANAPIFVDENVIEKSRNVDLVIKLGDLDQLKEEKIKEFLENLSVEDFGKYKM</sequence>
<dbReference type="PANTHER" id="PTHR15160:SF1">
    <property type="entry name" value="VON HIPPEL-LINDAU DISEASE TUMOR SUPPRESSOR"/>
    <property type="match status" value="1"/>
</dbReference>
<gene>
    <name evidence="2" type="ORF">ASZ90_006003</name>
</gene>
<organism evidence="2">
    <name type="scientific">hydrocarbon metagenome</name>
    <dbReference type="NCBI Taxonomy" id="938273"/>
    <lineage>
        <taxon>unclassified sequences</taxon>
        <taxon>metagenomes</taxon>
        <taxon>ecological metagenomes</taxon>
    </lineage>
</organism>